<evidence type="ECO:0000259" key="3">
    <source>
        <dbReference type="Pfam" id="PF25954"/>
    </source>
</evidence>
<name>A0A9D1KSQ9_9FLAO</name>
<dbReference type="Pfam" id="PF25881">
    <property type="entry name" value="HH_YBHG"/>
    <property type="match status" value="1"/>
</dbReference>
<dbReference type="PANTHER" id="PTHR30438:SF1">
    <property type="entry name" value="36 KDA ANTIGEN"/>
    <property type="match status" value="1"/>
</dbReference>
<dbReference type="Proteomes" id="UP000824161">
    <property type="component" value="Unassembled WGS sequence"/>
</dbReference>
<dbReference type="SUPFAM" id="SSF111369">
    <property type="entry name" value="HlyD-like secretion proteins"/>
    <property type="match status" value="2"/>
</dbReference>
<reference evidence="4" key="2">
    <citation type="journal article" date="2021" name="PeerJ">
        <title>Extensive microbial diversity within the chicken gut microbiome revealed by metagenomics and culture.</title>
        <authorList>
            <person name="Gilroy R."/>
            <person name="Ravi A."/>
            <person name="Getino M."/>
            <person name="Pursley I."/>
            <person name="Horton D.L."/>
            <person name="Alikhan N.F."/>
            <person name="Baker D."/>
            <person name="Gharbi K."/>
            <person name="Hall N."/>
            <person name="Watson M."/>
            <person name="Adriaenssens E.M."/>
            <person name="Foster-Nyarko E."/>
            <person name="Jarju S."/>
            <person name="Secka A."/>
            <person name="Antonio M."/>
            <person name="Oren A."/>
            <person name="Chaudhuri R.R."/>
            <person name="La Ragione R."/>
            <person name="Hildebrand F."/>
            <person name="Pallen M.J."/>
        </authorList>
    </citation>
    <scope>NUCLEOTIDE SEQUENCE</scope>
    <source>
        <strain evidence="4">1383</strain>
    </source>
</reference>
<dbReference type="PANTHER" id="PTHR30438">
    <property type="entry name" value="36 KDA ANTIGEN-RELATED"/>
    <property type="match status" value="1"/>
</dbReference>
<organism evidence="4 5">
    <name type="scientific">Candidatus Merdimorpha stercoravium</name>
    <dbReference type="NCBI Taxonomy" id="2840863"/>
    <lineage>
        <taxon>Bacteria</taxon>
        <taxon>Pseudomonadati</taxon>
        <taxon>Bacteroidota</taxon>
        <taxon>Flavobacteriia</taxon>
        <taxon>Flavobacteriales</taxon>
        <taxon>Candidatus Merdimorpha</taxon>
    </lineage>
</organism>
<sequence>MEDNKEKSNDKSMVTGFIVTIAAIVVVALVGVLFLRPKDPYIQGQADADQVRISSKVPGRIESILVEEGQTVRQGDTLGRLYIPDIEAKKAQAAAALSAAEAQSKKAHKSARSEQVTAAYQVWQKAVAGVEIAEKSYRRMENLFSEGVVTAQKRDEALANYKAMQASERAARSQYDMAVNGAEREDREAASALVERAQGAMSEIESYIDESILISPIDGEVSDIFPLEGELVGTGAPIMNILDMENLWVSFNVREDELGALKMGQEISARIPALDDQTVTLKVTYLKDLGSYATWKATKTNGQYDIKTFEVRARPTAPVEGLRPGMTVLLERKSLK</sequence>
<dbReference type="InterPro" id="IPR059052">
    <property type="entry name" value="HH_YbhG-like"/>
</dbReference>
<protein>
    <submittedName>
        <fullName evidence="4">Efflux RND transporter periplasmic adaptor subunit</fullName>
    </submittedName>
</protein>
<evidence type="ECO:0000313" key="5">
    <source>
        <dbReference type="Proteomes" id="UP000824161"/>
    </source>
</evidence>
<proteinExistence type="predicted"/>
<feature type="domain" description="YbhG-like alpha-helical hairpin" evidence="2">
    <location>
        <begin position="87"/>
        <end position="209"/>
    </location>
</feature>
<evidence type="ECO:0000313" key="4">
    <source>
        <dbReference type="EMBL" id="HIT97202.1"/>
    </source>
</evidence>
<dbReference type="AlphaFoldDB" id="A0A9D1KSQ9"/>
<evidence type="ECO:0000256" key="1">
    <source>
        <dbReference type="SAM" id="Phobius"/>
    </source>
</evidence>
<dbReference type="Pfam" id="PF25954">
    <property type="entry name" value="Beta-barrel_RND_2"/>
    <property type="match status" value="1"/>
</dbReference>
<evidence type="ECO:0000259" key="2">
    <source>
        <dbReference type="Pfam" id="PF25881"/>
    </source>
</evidence>
<reference evidence="4" key="1">
    <citation type="submission" date="2020-10" db="EMBL/GenBank/DDBJ databases">
        <authorList>
            <person name="Gilroy R."/>
        </authorList>
    </citation>
    <scope>NUCLEOTIDE SEQUENCE</scope>
    <source>
        <strain evidence="4">1383</strain>
    </source>
</reference>
<dbReference type="Gene3D" id="2.40.50.100">
    <property type="match status" value="1"/>
</dbReference>
<comment type="caution">
    <text evidence="4">The sequence shown here is derived from an EMBL/GenBank/DDBJ whole genome shotgun (WGS) entry which is preliminary data.</text>
</comment>
<keyword evidence="1" id="KW-0472">Membrane</keyword>
<dbReference type="EMBL" id="DVLY01000001">
    <property type="protein sequence ID" value="HIT97202.1"/>
    <property type="molecule type" value="Genomic_DNA"/>
</dbReference>
<keyword evidence="1" id="KW-0812">Transmembrane</keyword>
<dbReference type="Gene3D" id="2.40.30.170">
    <property type="match status" value="1"/>
</dbReference>
<dbReference type="InterPro" id="IPR058792">
    <property type="entry name" value="Beta-barrel_RND_2"/>
</dbReference>
<gene>
    <name evidence="4" type="ORF">IAC44_00015</name>
</gene>
<feature type="transmembrane region" description="Helical" evidence="1">
    <location>
        <begin position="12"/>
        <end position="35"/>
    </location>
</feature>
<keyword evidence="1" id="KW-1133">Transmembrane helix</keyword>
<feature type="domain" description="CusB-like beta-barrel" evidence="3">
    <location>
        <begin position="247"/>
        <end position="328"/>
    </location>
</feature>
<accession>A0A9D1KSQ9</accession>